<organism evidence="1 2">
    <name type="scientific">Rhodotorula paludigena</name>
    <dbReference type="NCBI Taxonomy" id="86838"/>
    <lineage>
        <taxon>Eukaryota</taxon>
        <taxon>Fungi</taxon>
        <taxon>Dikarya</taxon>
        <taxon>Basidiomycota</taxon>
        <taxon>Pucciniomycotina</taxon>
        <taxon>Microbotryomycetes</taxon>
        <taxon>Sporidiobolales</taxon>
        <taxon>Sporidiobolaceae</taxon>
        <taxon>Rhodotorula</taxon>
    </lineage>
</organism>
<accession>A0AAV5GWL0</accession>
<dbReference type="EMBL" id="BQKY01000018">
    <property type="protein sequence ID" value="GJN94608.1"/>
    <property type="molecule type" value="Genomic_DNA"/>
</dbReference>
<keyword evidence="2" id="KW-1185">Reference proteome</keyword>
<name>A0AAV5GWL0_9BASI</name>
<sequence length="307" mass="34406">MMLRFELTRAPSDRHRLLLQPSRVLHPRYHDARGGGKSTGKAMWVACWRDAVELLAKKGSYKRLNSSAFLDPRTVAAKVHSQLARRVVQEADLAAERIKSWPAEAVKELEDAPLQFVTKDEWRERGAELREAVERRGRRLLAVLDLSPVPDEPDSGEAALSTPSPLPFSIRLSDPPRPPITHYHLARFFADVSLPPASLPPSLEPTPPDAYLSSAEQLLHCVRHPLEQATERLARRFGRREQGKDVEGGGADLMLVSAQALEFAEDLDTAENTLRCRMTQDVVPLVVALERCRLWVGEGWVDVRKTA</sequence>
<evidence type="ECO:0000313" key="2">
    <source>
        <dbReference type="Proteomes" id="UP001342314"/>
    </source>
</evidence>
<protein>
    <submittedName>
        <fullName evidence="1">Uncharacterized protein</fullName>
    </submittedName>
</protein>
<proteinExistence type="predicted"/>
<dbReference type="Proteomes" id="UP001342314">
    <property type="component" value="Unassembled WGS sequence"/>
</dbReference>
<gene>
    <name evidence="1" type="ORF">Rhopal_007691-T1</name>
</gene>
<reference evidence="1 2" key="1">
    <citation type="submission" date="2021-12" db="EMBL/GenBank/DDBJ databases">
        <title>High titer production of polyol ester of fatty acids by Rhodotorula paludigena BS15 towards product separation-free biomass refinery.</title>
        <authorList>
            <person name="Mano J."/>
            <person name="Ono H."/>
            <person name="Tanaka T."/>
            <person name="Naito K."/>
            <person name="Sushida H."/>
            <person name="Ike M."/>
            <person name="Tokuyasu K."/>
            <person name="Kitaoka M."/>
        </authorList>
    </citation>
    <scope>NUCLEOTIDE SEQUENCE [LARGE SCALE GENOMIC DNA]</scope>
    <source>
        <strain evidence="1 2">BS15</strain>
    </source>
</reference>
<comment type="caution">
    <text evidence="1">The sequence shown here is derived from an EMBL/GenBank/DDBJ whole genome shotgun (WGS) entry which is preliminary data.</text>
</comment>
<dbReference type="AlphaFoldDB" id="A0AAV5GWL0"/>
<evidence type="ECO:0000313" key="1">
    <source>
        <dbReference type="EMBL" id="GJN94608.1"/>
    </source>
</evidence>